<organism evidence="1 2">
    <name type="scientific">Nemania bipapillata</name>
    <dbReference type="NCBI Taxonomy" id="110536"/>
    <lineage>
        <taxon>Eukaryota</taxon>
        <taxon>Fungi</taxon>
        <taxon>Dikarya</taxon>
        <taxon>Ascomycota</taxon>
        <taxon>Pezizomycotina</taxon>
        <taxon>Sordariomycetes</taxon>
        <taxon>Xylariomycetidae</taxon>
        <taxon>Xylariales</taxon>
        <taxon>Xylariaceae</taxon>
        <taxon>Nemania</taxon>
    </lineage>
</organism>
<dbReference type="Proteomes" id="UP001153334">
    <property type="component" value="Unassembled WGS sequence"/>
</dbReference>
<comment type="caution">
    <text evidence="1">The sequence shown here is derived from an EMBL/GenBank/DDBJ whole genome shotgun (WGS) entry which is preliminary data.</text>
</comment>
<name>A0ACC2IX07_9PEZI</name>
<gene>
    <name evidence="1" type="ORF">ONZ43_g3356</name>
</gene>
<proteinExistence type="predicted"/>
<sequence length="630" mass="67863">MGILSTKTIAQVSMLAACSIANAGTLPQAKGLDAFVEKQRTISLQGVLNNIGPDGSLVPGAGAGVIVASPSTVNPNYFYTWSRDAALTMKMIVDEFMLGKKQLKSYIEDYIHAQAVLQTVTNPSGTFLPSGLGLGEPKYNVDLTRFNGAWGRPQRDGPALRAIALITYSKWLISNGQKQKAKTVVWPIISNDLSYVGQYWNSTGFDLWEEVQGSSFFATQNQFRSLVEGGALAKTLGVQCTGCDQAPQVACFLNEAYWNGQYFVANINSNDGRTGKDANTVLGSISAFDLNAKCDDASIQPCNSRALSNFKAFVDPFRDSTAYPINKGIPKSQGIALGRYTEDVYYNGGLWYLITAAAAEYLYDAVAQWEIQGSLTIDKTSLAFFQDIYPAAKAKTYTPKGKNAEFPLILKAVTNYAESFVTVLQKYIPADGSMTEQFNRTSPFNPTSAANLTWSYAAFISMAERRAKQYPPSWISGKQSTTLPKTCSTGATKGVYAPATAAGAPNITTSCTSNVRFEVNATTYYGENILVAGNTTDLGSWDINNAWPLDASGYTAERPLWSATVALTAGQAINYAYVRTEDCSQAPIWESATANRTLVIPPCDPNADPDAVILVTNDAWTGPTGTSGGC</sequence>
<evidence type="ECO:0000313" key="1">
    <source>
        <dbReference type="EMBL" id="KAJ8119766.1"/>
    </source>
</evidence>
<protein>
    <submittedName>
        <fullName evidence="1">Uncharacterized protein</fullName>
    </submittedName>
</protein>
<reference evidence="1" key="1">
    <citation type="submission" date="2022-11" db="EMBL/GenBank/DDBJ databases">
        <title>Genome Sequence of Nemania bipapillata.</title>
        <authorList>
            <person name="Buettner E."/>
        </authorList>
    </citation>
    <scope>NUCLEOTIDE SEQUENCE</scope>
    <source>
        <strain evidence="1">CP14</strain>
    </source>
</reference>
<keyword evidence="2" id="KW-1185">Reference proteome</keyword>
<dbReference type="EMBL" id="JAPESX010000772">
    <property type="protein sequence ID" value="KAJ8119766.1"/>
    <property type="molecule type" value="Genomic_DNA"/>
</dbReference>
<accession>A0ACC2IX07</accession>
<evidence type="ECO:0000313" key="2">
    <source>
        <dbReference type="Proteomes" id="UP001153334"/>
    </source>
</evidence>